<dbReference type="InterPro" id="IPR023772">
    <property type="entry name" value="DNA-bd_HTH_TetR-type_CS"/>
</dbReference>
<dbReference type="SUPFAM" id="SSF46689">
    <property type="entry name" value="Homeodomain-like"/>
    <property type="match status" value="1"/>
</dbReference>
<feature type="domain" description="HTH tetR-type" evidence="7">
    <location>
        <begin position="9"/>
        <end position="69"/>
    </location>
</feature>
<dbReference type="PANTHER" id="PTHR47506">
    <property type="entry name" value="TRANSCRIPTIONAL REGULATORY PROTEIN"/>
    <property type="match status" value="1"/>
</dbReference>
<gene>
    <name evidence="8" type="ORF">V5E97_24365</name>
</gene>
<evidence type="ECO:0000259" key="7">
    <source>
        <dbReference type="PROSITE" id="PS50977"/>
    </source>
</evidence>
<feature type="DNA-binding region" description="H-T-H motif" evidence="5">
    <location>
        <begin position="32"/>
        <end position="51"/>
    </location>
</feature>
<dbReference type="Pfam" id="PF13977">
    <property type="entry name" value="TetR_C_6"/>
    <property type="match status" value="1"/>
</dbReference>
<dbReference type="AlphaFoldDB" id="A0AAU7C8Y2"/>
<evidence type="ECO:0000256" key="5">
    <source>
        <dbReference type="PROSITE-ProRule" id="PRU00335"/>
    </source>
</evidence>
<dbReference type="InterPro" id="IPR036271">
    <property type="entry name" value="Tet_transcr_reg_TetR-rel_C_sf"/>
</dbReference>
<dbReference type="PROSITE" id="PS50977">
    <property type="entry name" value="HTH_TETR_2"/>
    <property type="match status" value="1"/>
</dbReference>
<feature type="compositionally biased region" description="Basic and acidic residues" evidence="6">
    <location>
        <begin position="202"/>
        <end position="211"/>
    </location>
</feature>
<evidence type="ECO:0000256" key="2">
    <source>
        <dbReference type="ARBA" id="ARBA00023015"/>
    </source>
</evidence>
<evidence type="ECO:0000256" key="1">
    <source>
        <dbReference type="ARBA" id="ARBA00022491"/>
    </source>
</evidence>
<evidence type="ECO:0000256" key="4">
    <source>
        <dbReference type="ARBA" id="ARBA00023163"/>
    </source>
</evidence>
<reference evidence="8" key="1">
    <citation type="submission" date="2024-05" db="EMBL/GenBank/DDBJ databases">
        <title>Planctomycetes of the genus Singulisphaera possess chitinolytic capabilities.</title>
        <authorList>
            <person name="Ivanova A."/>
        </authorList>
    </citation>
    <scope>NUCLEOTIDE SEQUENCE</scope>
    <source>
        <strain evidence="8">Ch08T</strain>
    </source>
</reference>
<dbReference type="RefSeq" id="WP_406694204.1">
    <property type="nucleotide sequence ID" value="NZ_CP155447.1"/>
</dbReference>
<accession>A0AAU7C8Y2</accession>
<name>A0AAU7C8Y2_9BACT</name>
<keyword evidence="1" id="KW-0678">Repressor</keyword>
<evidence type="ECO:0000256" key="3">
    <source>
        <dbReference type="ARBA" id="ARBA00023125"/>
    </source>
</evidence>
<dbReference type="EMBL" id="CP155447">
    <property type="protein sequence ID" value="XBH01479.1"/>
    <property type="molecule type" value="Genomic_DNA"/>
</dbReference>
<dbReference type="InterPro" id="IPR039538">
    <property type="entry name" value="BetI_C"/>
</dbReference>
<dbReference type="Gene3D" id="1.10.357.10">
    <property type="entry name" value="Tetracycline Repressor, domain 2"/>
    <property type="match status" value="1"/>
</dbReference>
<dbReference type="InterPro" id="IPR009057">
    <property type="entry name" value="Homeodomain-like_sf"/>
</dbReference>
<protein>
    <submittedName>
        <fullName evidence="8">TetR/AcrR family transcriptional regulator</fullName>
    </submittedName>
</protein>
<dbReference type="GO" id="GO:0003677">
    <property type="term" value="F:DNA binding"/>
    <property type="evidence" value="ECO:0007669"/>
    <property type="project" value="UniProtKB-UniRule"/>
</dbReference>
<dbReference type="PRINTS" id="PR00455">
    <property type="entry name" value="HTHTETR"/>
</dbReference>
<evidence type="ECO:0000313" key="8">
    <source>
        <dbReference type="EMBL" id="XBH01479.1"/>
    </source>
</evidence>
<dbReference type="SUPFAM" id="SSF48498">
    <property type="entry name" value="Tetracyclin repressor-like, C-terminal domain"/>
    <property type="match status" value="1"/>
</dbReference>
<evidence type="ECO:0000256" key="6">
    <source>
        <dbReference type="SAM" id="MobiDB-lite"/>
    </source>
</evidence>
<organism evidence="8">
    <name type="scientific">Singulisphaera sp. Ch08</name>
    <dbReference type="NCBI Taxonomy" id="3120278"/>
    <lineage>
        <taxon>Bacteria</taxon>
        <taxon>Pseudomonadati</taxon>
        <taxon>Planctomycetota</taxon>
        <taxon>Planctomycetia</taxon>
        <taxon>Isosphaerales</taxon>
        <taxon>Isosphaeraceae</taxon>
        <taxon>Singulisphaera</taxon>
    </lineage>
</organism>
<dbReference type="Pfam" id="PF00440">
    <property type="entry name" value="TetR_N"/>
    <property type="match status" value="1"/>
</dbReference>
<dbReference type="InterPro" id="IPR001647">
    <property type="entry name" value="HTH_TetR"/>
</dbReference>
<keyword evidence="3 5" id="KW-0238">DNA-binding</keyword>
<feature type="compositionally biased region" description="Basic residues" evidence="6">
    <location>
        <begin position="212"/>
        <end position="224"/>
    </location>
</feature>
<sequence>MTGRVDIGAIRRAQIVEAACKVIHRKGIQGASLAEIEQEAGISRGVLTYHFPSKEDIILAVFDATIERLKASAEADFAAAQSGWERLEVGLDFVLNRKPVNDEVDYLNYTFLAQMSHREDFRTRLAAQNAELRNRIAEDLAEEARQGGLAPEEVQALAAVIHGMLSGLTMQLNVDPEAIDRVAVHRTVRAMILGRLGGVAERTPEREEPSTRGRKPKAGGRGKR</sequence>
<feature type="region of interest" description="Disordered" evidence="6">
    <location>
        <begin position="200"/>
        <end position="224"/>
    </location>
</feature>
<keyword evidence="2" id="KW-0805">Transcription regulation</keyword>
<keyword evidence="4" id="KW-0804">Transcription</keyword>
<dbReference type="PANTHER" id="PTHR47506:SF6">
    <property type="entry name" value="HTH-TYPE TRANSCRIPTIONAL REPRESSOR NEMR"/>
    <property type="match status" value="1"/>
</dbReference>
<proteinExistence type="predicted"/>
<dbReference type="PROSITE" id="PS01081">
    <property type="entry name" value="HTH_TETR_1"/>
    <property type="match status" value="1"/>
</dbReference>